<dbReference type="Proteomes" id="UP001203852">
    <property type="component" value="Unassembled WGS sequence"/>
</dbReference>
<evidence type="ECO:0000256" key="6">
    <source>
        <dbReference type="ARBA" id="ARBA00022927"/>
    </source>
</evidence>
<dbReference type="PANTHER" id="PTHR21426">
    <property type="entry name" value="EXOCYST COMPLEX COMPONENT 8"/>
    <property type="match status" value="1"/>
</dbReference>
<dbReference type="Pfam" id="PF16528">
    <property type="entry name" value="Exo84_C"/>
    <property type="match status" value="1"/>
</dbReference>
<evidence type="ECO:0000259" key="14">
    <source>
        <dbReference type="Pfam" id="PF16528"/>
    </source>
</evidence>
<dbReference type="Gene3D" id="2.30.29.30">
    <property type="entry name" value="Pleckstrin-homology domain (PH domain)/Phosphotyrosine-binding domain (PTB)"/>
    <property type="match status" value="1"/>
</dbReference>
<dbReference type="InterPro" id="IPR032403">
    <property type="entry name" value="Exo84_C"/>
</dbReference>
<feature type="compositionally biased region" description="Basic and acidic residues" evidence="13">
    <location>
        <begin position="680"/>
        <end position="689"/>
    </location>
</feature>
<evidence type="ECO:0000256" key="2">
    <source>
        <dbReference type="ARBA" id="ARBA00007210"/>
    </source>
</evidence>
<dbReference type="GO" id="GO:0000145">
    <property type="term" value="C:exocyst"/>
    <property type="evidence" value="ECO:0007669"/>
    <property type="project" value="InterPro"/>
</dbReference>
<gene>
    <name evidence="15" type="ORF">EDD36DRAFT_174904</name>
</gene>
<dbReference type="GO" id="GO:0030133">
    <property type="term" value="C:transport vesicle"/>
    <property type="evidence" value="ECO:0007669"/>
    <property type="project" value="UniProtKB-SubCell"/>
</dbReference>
<dbReference type="InterPro" id="IPR033961">
    <property type="entry name" value="Exo84"/>
</dbReference>
<evidence type="ECO:0000256" key="12">
    <source>
        <dbReference type="SAM" id="Coils"/>
    </source>
</evidence>
<evidence type="ECO:0000313" key="16">
    <source>
        <dbReference type="Proteomes" id="UP001203852"/>
    </source>
</evidence>
<feature type="compositionally biased region" description="Low complexity" evidence="13">
    <location>
        <begin position="93"/>
        <end position="105"/>
    </location>
</feature>
<dbReference type="Pfam" id="PF08700">
    <property type="entry name" value="VPS51_Exo84_N"/>
    <property type="match status" value="1"/>
</dbReference>
<keyword evidence="8" id="KW-0968">Cytoplasmic vesicle</keyword>
<comment type="caution">
    <text evidence="15">The sequence shown here is derived from an EMBL/GenBank/DDBJ whole genome shotgun (WGS) entry which is preliminary data.</text>
</comment>
<comment type="subcellular location">
    <subcellularLocation>
        <location evidence="1">Cytoplasmic vesicle</location>
        <location evidence="1">Secretory vesicle</location>
    </subcellularLocation>
</comment>
<dbReference type="SUPFAM" id="SSF50729">
    <property type="entry name" value="PH domain-like"/>
    <property type="match status" value="1"/>
</dbReference>
<evidence type="ECO:0000256" key="13">
    <source>
        <dbReference type="SAM" id="MobiDB-lite"/>
    </source>
</evidence>
<feature type="domain" description="Exocyst component Exo84 C-terminal" evidence="14">
    <location>
        <begin position="446"/>
        <end position="646"/>
    </location>
</feature>
<accession>A0AAN6IEI6</accession>
<dbReference type="InterPro" id="IPR042561">
    <property type="entry name" value="Exo84_C_1"/>
</dbReference>
<keyword evidence="4" id="KW-0813">Transport</keyword>
<comment type="function">
    <text evidence="9">Involved in the secretory pathway as part of the exocyst complex which tethers secretory vesicles to the sites of exocytosis. Plays a role in both the assembly of the exocyst and the polarization of this complex to specific sites of the plasma membrane for exocytosis. Also involved in assembly of the spliceosome.</text>
</comment>
<feature type="coiled-coil region" evidence="12">
    <location>
        <begin position="132"/>
        <end position="159"/>
    </location>
</feature>
<name>A0AAN6IEI6_9EURO</name>
<dbReference type="InterPro" id="IPR042560">
    <property type="entry name" value="Exo84_C_2"/>
</dbReference>
<evidence type="ECO:0000256" key="10">
    <source>
        <dbReference type="ARBA" id="ARBA00065378"/>
    </source>
</evidence>
<evidence type="ECO:0000256" key="5">
    <source>
        <dbReference type="ARBA" id="ARBA00022483"/>
    </source>
</evidence>
<evidence type="ECO:0000256" key="3">
    <source>
        <dbReference type="ARBA" id="ARBA00021269"/>
    </source>
</evidence>
<dbReference type="EMBL" id="MU404352">
    <property type="protein sequence ID" value="KAI1615052.1"/>
    <property type="molecule type" value="Genomic_DNA"/>
</dbReference>
<feature type="region of interest" description="Disordered" evidence="13">
    <location>
        <begin position="663"/>
        <end position="697"/>
    </location>
</feature>
<proteinExistence type="inferred from homology"/>
<evidence type="ECO:0000313" key="15">
    <source>
        <dbReference type="EMBL" id="KAI1615052.1"/>
    </source>
</evidence>
<dbReference type="SUPFAM" id="SSF74788">
    <property type="entry name" value="Cullin repeat-like"/>
    <property type="match status" value="1"/>
</dbReference>
<comment type="similarity">
    <text evidence="2">Belongs to the EXO84 family.</text>
</comment>
<feature type="region of interest" description="Disordered" evidence="13">
    <location>
        <begin position="384"/>
        <end position="403"/>
    </location>
</feature>
<reference evidence="15" key="1">
    <citation type="journal article" date="2022" name="bioRxiv">
        <title>Deciphering the potential niche of two novel black yeast fungi from a biological soil crust based on their genomes, phenotypes, and melanin regulation.</title>
        <authorList>
            <consortium name="DOE Joint Genome Institute"/>
            <person name="Carr E.C."/>
            <person name="Barton Q."/>
            <person name="Grambo S."/>
            <person name="Sullivan M."/>
            <person name="Renfro C.M."/>
            <person name="Kuo A."/>
            <person name="Pangilinan J."/>
            <person name="Lipzen A."/>
            <person name="Keymanesh K."/>
            <person name="Savage E."/>
            <person name="Barry K."/>
            <person name="Grigoriev I.V."/>
            <person name="Riekhof W.R."/>
            <person name="Harris S.S."/>
        </authorList>
    </citation>
    <scope>NUCLEOTIDE SEQUENCE</scope>
    <source>
        <strain evidence="15">JF 03-4F</strain>
    </source>
</reference>
<evidence type="ECO:0000256" key="4">
    <source>
        <dbReference type="ARBA" id="ARBA00022448"/>
    </source>
</evidence>
<feature type="compositionally biased region" description="Basic and acidic residues" evidence="13">
    <location>
        <begin position="384"/>
        <end position="395"/>
    </location>
</feature>
<keyword evidence="7 12" id="KW-0175">Coiled coil</keyword>
<keyword evidence="6" id="KW-0653">Protein transport</keyword>
<dbReference type="InterPro" id="IPR011993">
    <property type="entry name" value="PH-like_dom_sf"/>
</dbReference>
<dbReference type="PANTHER" id="PTHR21426:SF12">
    <property type="entry name" value="EXOCYST COMPLEX COMPONENT 8"/>
    <property type="match status" value="1"/>
</dbReference>
<dbReference type="AlphaFoldDB" id="A0AAN6IEI6"/>
<dbReference type="GO" id="GO:0006887">
    <property type="term" value="P:exocytosis"/>
    <property type="evidence" value="ECO:0007669"/>
    <property type="project" value="UniProtKB-KW"/>
</dbReference>
<dbReference type="FunFam" id="2.30.29.30:FF:000264">
    <property type="entry name" value="Potential exocyst complex component Exo84"/>
    <property type="match status" value="1"/>
</dbReference>
<dbReference type="Pfam" id="PF25345">
    <property type="entry name" value="PH_EXO84"/>
    <property type="match status" value="1"/>
</dbReference>
<evidence type="ECO:0000256" key="1">
    <source>
        <dbReference type="ARBA" id="ARBA00004398"/>
    </source>
</evidence>
<dbReference type="Gene3D" id="1.20.58.1210">
    <property type="entry name" value="Exo84p, N-terminal helical domain"/>
    <property type="match status" value="1"/>
</dbReference>
<keyword evidence="5" id="KW-0268">Exocytosis</keyword>
<feature type="region of interest" description="Disordered" evidence="13">
    <location>
        <begin position="1"/>
        <end position="107"/>
    </location>
</feature>
<keyword evidence="16" id="KW-1185">Reference proteome</keyword>
<organism evidence="15 16">
    <name type="scientific">Exophiala viscosa</name>
    <dbReference type="NCBI Taxonomy" id="2486360"/>
    <lineage>
        <taxon>Eukaryota</taxon>
        <taxon>Fungi</taxon>
        <taxon>Dikarya</taxon>
        <taxon>Ascomycota</taxon>
        <taxon>Pezizomycotina</taxon>
        <taxon>Eurotiomycetes</taxon>
        <taxon>Chaetothyriomycetidae</taxon>
        <taxon>Chaetothyriales</taxon>
        <taxon>Herpotrichiellaceae</taxon>
        <taxon>Exophiala</taxon>
    </lineage>
</organism>
<comment type="subunit">
    <text evidence="10">Component of the exocyst complex.</text>
</comment>
<dbReference type="InterPro" id="IPR016159">
    <property type="entry name" value="Cullin_repeat-like_dom_sf"/>
</dbReference>
<protein>
    <recommendedName>
        <fullName evidence="3">Exocyst complex component EXO84</fullName>
    </recommendedName>
    <alternativeName>
        <fullName evidence="11">Exocyst complex component exo84</fullName>
    </alternativeName>
</protein>
<evidence type="ECO:0000256" key="11">
    <source>
        <dbReference type="ARBA" id="ARBA00071741"/>
    </source>
</evidence>
<evidence type="ECO:0000256" key="8">
    <source>
        <dbReference type="ARBA" id="ARBA00023329"/>
    </source>
</evidence>
<evidence type="ECO:0000256" key="7">
    <source>
        <dbReference type="ARBA" id="ARBA00023054"/>
    </source>
</evidence>
<sequence>MDTRGLTLRRKRKDRPTISAPQNPTGPGITRPAAQQNKGGSTLAVPKDRNAPTETSDLVKRRYSTRYNQLPDFSKAGAPPVPALPGTVKRRSQGGSPRRPGTSSSALPVVVDDEVFKDPNLQTDRYVTDLLSAASEQDIQEYQANLQRLKNRNSAELQQSVYQNRTSFIKISKEAEKLKSEMGILQSLMSELTSTLGQGATVGSNNLLTPELTHTSSQSRRNANRTSVANLEQMWNIQLQALWKNIEKSQKFLPAVPGRHIVAETGNWIELDSATWKPKRPVHIVLLNDHLLVASKKRKRVDPNVPQQGPAPTKLVAEECWPLQDIEIIDMAASMANGTGAPAEERAIASALTIRSGARSLTYRHEKRDEKAKTGLIMALRKATEDVRKATKPQEDQNTTQTESLNYFAARDPASATNTDIIEGITSAKEKPEILIDVDGKQQNFRWIEGQIDDLDIDISLQRFPEAVEKVEKLRQIAKGLKNNSIAQDLIAVKVDERAAKLATVLCRELKETPSFMESTKRNTQYLIKLGFEDRAREIYLNARSETLTKRARQCVFDGDLQRYVFSISYVYFTIVKNTVLIYQASFSPSTISACIKWANGHLETFNTLLARQLSAVEKEGKLWRECMDVVWNHEREMLGGFGLDFRAVIGRRLEVKEVRNVKAENGEKSRSKSNTRVQAWEERGRDKNLPMPGQFS</sequence>
<dbReference type="Gene3D" id="1.20.58.1220">
    <property type="entry name" value="Exo84p, C-terminal helical domain"/>
    <property type="match status" value="1"/>
</dbReference>
<dbReference type="GO" id="GO:0006893">
    <property type="term" value="P:Golgi to plasma membrane transport"/>
    <property type="evidence" value="ECO:0007669"/>
    <property type="project" value="TreeGrafter"/>
</dbReference>
<dbReference type="GO" id="GO:0015031">
    <property type="term" value="P:protein transport"/>
    <property type="evidence" value="ECO:0007669"/>
    <property type="project" value="UniProtKB-KW"/>
</dbReference>
<evidence type="ECO:0000256" key="9">
    <source>
        <dbReference type="ARBA" id="ARBA00057052"/>
    </source>
</evidence>